<name>A0A178ZMP3_9EURO</name>
<keyword evidence="5" id="KW-0804">Transcription</keyword>
<dbReference type="Proteomes" id="UP000078343">
    <property type="component" value="Unassembled WGS sequence"/>
</dbReference>
<evidence type="ECO:0000256" key="6">
    <source>
        <dbReference type="ARBA" id="ARBA00023242"/>
    </source>
</evidence>
<dbReference type="SUPFAM" id="SSF57701">
    <property type="entry name" value="Zn2/Cys6 DNA-binding domain"/>
    <property type="match status" value="1"/>
</dbReference>
<keyword evidence="4" id="KW-0238">DNA-binding</keyword>
<accession>A0A178ZMP3</accession>
<dbReference type="STRING" id="1367422.A0A178ZMP3"/>
<evidence type="ECO:0000256" key="7">
    <source>
        <dbReference type="SAM" id="MobiDB-lite"/>
    </source>
</evidence>
<dbReference type="SMART" id="SM00066">
    <property type="entry name" value="GAL4"/>
    <property type="match status" value="1"/>
</dbReference>
<evidence type="ECO:0000259" key="8">
    <source>
        <dbReference type="PROSITE" id="PS50048"/>
    </source>
</evidence>
<feature type="region of interest" description="Disordered" evidence="7">
    <location>
        <begin position="314"/>
        <end position="334"/>
    </location>
</feature>
<dbReference type="GO" id="GO:0008270">
    <property type="term" value="F:zinc ion binding"/>
    <property type="evidence" value="ECO:0007669"/>
    <property type="project" value="InterPro"/>
</dbReference>
<gene>
    <name evidence="9" type="ORF">AYL99_03270</name>
</gene>
<dbReference type="PROSITE" id="PS00463">
    <property type="entry name" value="ZN2_CY6_FUNGAL_1"/>
    <property type="match status" value="1"/>
</dbReference>
<dbReference type="InterPro" id="IPR001138">
    <property type="entry name" value="Zn2Cys6_DnaBD"/>
</dbReference>
<dbReference type="AlphaFoldDB" id="A0A178ZMP3"/>
<protein>
    <recommendedName>
        <fullName evidence="8">Zn(2)-C6 fungal-type domain-containing protein</fullName>
    </recommendedName>
</protein>
<feature type="domain" description="Zn(2)-C6 fungal-type" evidence="8">
    <location>
        <begin position="13"/>
        <end position="41"/>
    </location>
</feature>
<keyword evidence="10" id="KW-1185">Reference proteome</keyword>
<dbReference type="GO" id="GO:0000981">
    <property type="term" value="F:DNA-binding transcription factor activity, RNA polymerase II-specific"/>
    <property type="evidence" value="ECO:0007669"/>
    <property type="project" value="InterPro"/>
</dbReference>
<evidence type="ECO:0000256" key="2">
    <source>
        <dbReference type="ARBA" id="ARBA00022833"/>
    </source>
</evidence>
<reference evidence="9 10" key="1">
    <citation type="submission" date="2016-04" db="EMBL/GenBank/DDBJ databases">
        <title>Draft genome of Fonsecaea erecta CBS 125763.</title>
        <authorList>
            <person name="Weiss V.A."/>
            <person name="Vicente V.A."/>
            <person name="Raittz R.T."/>
            <person name="Moreno L.F."/>
            <person name="De Souza E.M."/>
            <person name="Pedrosa F.O."/>
            <person name="Steffens M.B."/>
            <person name="Faoro H."/>
            <person name="Tadra-Sfeir M.Z."/>
            <person name="Najafzadeh M.J."/>
            <person name="Felipe M.S."/>
            <person name="Teixeira M."/>
            <person name="Sun J."/>
            <person name="Xi L."/>
            <person name="Gomes R."/>
            <person name="De Azevedo C.M."/>
            <person name="Salgado C.G."/>
            <person name="Da Silva M.B."/>
            <person name="Nascimento M.F."/>
            <person name="Queiroz-Telles F."/>
            <person name="Attili D.S."/>
            <person name="Gorbushina A."/>
        </authorList>
    </citation>
    <scope>NUCLEOTIDE SEQUENCE [LARGE SCALE GENOMIC DNA]</scope>
    <source>
        <strain evidence="9 10">CBS 125763</strain>
    </source>
</reference>
<evidence type="ECO:0000256" key="4">
    <source>
        <dbReference type="ARBA" id="ARBA00023125"/>
    </source>
</evidence>
<dbReference type="InterPro" id="IPR052360">
    <property type="entry name" value="Transcr_Regulatory_Proteins"/>
</dbReference>
<dbReference type="OrthoDB" id="2593732at2759"/>
<proteinExistence type="predicted"/>
<dbReference type="EMBL" id="LVYI01000003">
    <property type="protein sequence ID" value="OAP61069.1"/>
    <property type="molecule type" value="Genomic_DNA"/>
</dbReference>
<dbReference type="PANTHER" id="PTHR36206:SF16">
    <property type="entry name" value="TRANSCRIPTION FACTOR DOMAIN-CONTAINING PROTEIN-RELATED"/>
    <property type="match status" value="1"/>
</dbReference>
<dbReference type="PANTHER" id="PTHR36206">
    <property type="entry name" value="ASPERCRYPTIN BIOSYNTHESIS CLUSTER-SPECIFIC TRANSCRIPTION REGULATOR ATNN-RELATED"/>
    <property type="match status" value="1"/>
</dbReference>
<evidence type="ECO:0000256" key="3">
    <source>
        <dbReference type="ARBA" id="ARBA00023015"/>
    </source>
</evidence>
<dbReference type="Gene3D" id="4.10.240.10">
    <property type="entry name" value="Zn(2)-C6 fungal-type DNA-binding domain"/>
    <property type="match status" value="1"/>
</dbReference>
<evidence type="ECO:0000313" key="10">
    <source>
        <dbReference type="Proteomes" id="UP000078343"/>
    </source>
</evidence>
<keyword evidence="2" id="KW-0862">Zinc</keyword>
<organism evidence="9 10">
    <name type="scientific">Fonsecaea erecta</name>
    <dbReference type="NCBI Taxonomy" id="1367422"/>
    <lineage>
        <taxon>Eukaryota</taxon>
        <taxon>Fungi</taxon>
        <taxon>Dikarya</taxon>
        <taxon>Ascomycota</taxon>
        <taxon>Pezizomycotina</taxon>
        <taxon>Eurotiomycetes</taxon>
        <taxon>Chaetothyriomycetidae</taxon>
        <taxon>Chaetothyriales</taxon>
        <taxon>Herpotrichiellaceae</taxon>
        <taxon>Fonsecaea</taxon>
    </lineage>
</organism>
<keyword evidence="1" id="KW-0479">Metal-binding</keyword>
<keyword evidence="3" id="KW-0805">Transcription regulation</keyword>
<evidence type="ECO:0000256" key="1">
    <source>
        <dbReference type="ARBA" id="ARBA00022723"/>
    </source>
</evidence>
<keyword evidence="6" id="KW-0539">Nucleus</keyword>
<sequence length="579" mass="65184">MSPSSCRTKSKTGCRTCKVRKIKCDELMPECRRCTSTGRKCDGYGIWGGGDGWSINKYHPQRHRSQSSSLSSRGALAEYRANPTRASPRTFCVYPASALDADEKAHLEWFWCRTSRKIQGAFFSDAATTVLLQASASDLAVTHAMLALCSVHKRADMSILVKHEESFALVQYNKAIKYLQPKLMAHDRTSLRLCLLACVAFIHLEFFRCHYQMARSHLEHGLRMLDCLRALSNAASSGEGLDGKQSRHFVDVWIVRNLRSLYLQSTLFGQQPHRPWAVVDHLQRISAVGTFSSAHHAREYLENLLLRICRMTDTPSRPSPTQTDGRACPTPSSRPRDIDWDLQSWKAVFDQTWATSRSTINGLEAFAYRLLLVYHTMAEIMVDTMCGTAESRFDRHTARFVSMLEQILGLRDTASRSQVRQRFFGSEHGLSHSIADMGLMAPLFYVAVKCRVRCLRLQAIRLIAEIPRKEGIWDATLVARIAAQVVAVEEANVCSSSSPDVSVFDHDLLPLPDAHLSEPFQILPISQLPLPSASRRVEAIQVLLPDGPWDPVILKCSYQDHAPCDTYLIDWHGRLGPEI</sequence>
<dbReference type="RefSeq" id="XP_018694436.1">
    <property type="nucleotide sequence ID" value="XM_018834786.1"/>
</dbReference>
<dbReference type="Pfam" id="PF00172">
    <property type="entry name" value="Zn_clus"/>
    <property type="match status" value="1"/>
</dbReference>
<dbReference type="PROSITE" id="PS50048">
    <property type="entry name" value="ZN2_CY6_FUNGAL_2"/>
    <property type="match status" value="1"/>
</dbReference>
<dbReference type="InterPro" id="IPR036864">
    <property type="entry name" value="Zn2-C6_fun-type_DNA-bd_sf"/>
</dbReference>
<comment type="caution">
    <text evidence="9">The sequence shown here is derived from an EMBL/GenBank/DDBJ whole genome shotgun (WGS) entry which is preliminary data.</text>
</comment>
<dbReference type="GO" id="GO:0003677">
    <property type="term" value="F:DNA binding"/>
    <property type="evidence" value="ECO:0007669"/>
    <property type="project" value="UniProtKB-KW"/>
</dbReference>
<evidence type="ECO:0000256" key="5">
    <source>
        <dbReference type="ARBA" id="ARBA00023163"/>
    </source>
</evidence>
<feature type="compositionally biased region" description="Polar residues" evidence="7">
    <location>
        <begin position="314"/>
        <end position="324"/>
    </location>
</feature>
<dbReference type="CDD" id="cd00067">
    <property type="entry name" value="GAL4"/>
    <property type="match status" value="1"/>
</dbReference>
<evidence type="ECO:0000313" key="9">
    <source>
        <dbReference type="EMBL" id="OAP61069.1"/>
    </source>
</evidence>
<dbReference type="GeneID" id="30007440"/>